<proteinExistence type="predicted"/>
<dbReference type="OrthoDB" id="4926491at2759"/>
<protein>
    <submittedName>
        <fullName evidence="1">Uncharacterized protein</fullName>
    </submittedName>
</protein>
<organism evidence="1 2">
    <name type="scientific">Hyaloscypha variabilis (strain UAMH 11265 / GT02V1 / F)</name>
    <name type="common">Meliniomyces variabilis</name>
    <dbReference type="NCBI Taxonomy" id="1149755"/>
    <lineage>
        <taxon>Eukaryota</taxon>
        <taxon>Fungi</taxon>
        <taxon>Dikarya</taxon>
        <taxon>Ascomycota</taxon>
        <taxon>Pezizomycotina</taxon>
        <taxon>Leotiomycetes</taxon>
        <taxon>Helotiales</taxon>
        <taxon>Hyaloscyphaceae</taxon>
        <taxon>Hyaloscypha</taxon>
        <taxon>Hyaloscypha variabilis</taxon>
    </lineage>
</organism>
<dbReference type="STRING" id="1149755.A0A2J6SE16"/>
<dbReference type="Proteomes" id="UP000235786">
    <property type="component" value="Unassembled WGS sequence"/>
</dbReference>
<accession>A0A2J6SE16</accession>
<evidence type="ECO:0000313" key="1">
    <source>
        <dbReference type="EMBL" id="PMD49004.1"/>
    </source>
</evidence>
<name>A0A2J6SE16_HYAVF</name>
<keyword evidence="2" id="KW-1185">Reference proteome</keyword>
<dbReference type="AlphaFoldDB" id="A0A2J6SE16"/>
<reference evidence="1 2" key="1">
    <citation type="submission" date="2016-04" db="EMBL/GenBank/DDBJ databases">
        <title>A degradative enzymes factory behind the ericoid mycorrhizal symbiosis.</title>
        <authorList>
            <consortium name="DOE Joint Genome Institute"/>
            <person name="Martino E."/>
            <person name="Morin E."/>
            <person name="Grelet G."/>
            <person name="Kuo A."/>
            <person name="Kohler A."/>
            <person name="Daghino S."/>
            <person name="Barry K."/>
            <person name="Choi C."/>
            <person name="Cichocki N."/>
            <person name="Clum A."/>
            <person name="Copeland A."/>
            <person name="Hainaut M."/>
            <person name="Haridas S."/>
            <person name="Labutti K."/>
            <person name="Lindquist E."/>
            <person name="Lipzen A."/>
            <person name="Khouja H.-R."/>
            <person name="Murat C."/>
            <person name="Ohm R."/>
            <person name="Olson A."/>
            <person name="Spatafora J."/>
            <person name="Veneault-Fourrey C."/>
            <person name="Henrissat B."/>
            <person name="Grigoriev I."/>
            <person name="Martin F."/>
            <person name="Perotto S."/>
        </authorList>
    </citation>
    <scope>NUCLEOTIDE SEQUENCE [LARGE SCALE GENOMIC DNA]</scope>
    <source>
        <strain evidence="1 2">F</strain>
    </source>
</reference>
<gene>
    <name evidence="1" type="ORF">L207DRAFT_560531</name>
</gene>
<dbReference type="EMBL" id="KZ613937">
    <property type="protein sequence ID" value="PMD49004.1"/>
    <property type="molecule type" value="Genomic_DNA"/>
</dbReference>
<evidence type="ECO:0000313" key="2">
    <source>
        <dbReference type="Proteomes" id="UP000235786"/>
    </source>
</evidence>
<sequence length="343" mass="38149">MATTLPTRIRQNVRDHITSPNSPFVLKTTALTKILGYPITLDPEWAMLWKTLQVSYPDNSTFVPSIATVIVTWCDAFTAWLEGEENEEPVEKLLDALKSRNRLEIVIEISSTSTRPVTTWRANKSVFVIALPKGKIPYESTVLAGFTSDLLTLFTASPIMAAADSKEAVGANTQVADEADDWADLDLGSLESHTAVPSRPKQESIQVDSLPDVIPELARIPRPEELTRKPPYWILVRQEGRQRVVIQGSHAPSLACLDEYLKRWCRGEVGRSDRPPVVEIKLQESAFGLGLLHDTIIMEAIRGREVTAMLVLVFVESVLGYAPLQSNGSAGSVWEFKRTKPFR</sequence>